<evidence type="ECO:0000256" key="2">
    <source>
        <dbReference type="SAM" id="SignalP"/>
    </source>
</evidence>
<evidence type="ECO:0000256" key="1">
    <source>
        <dbReference type="ARBA" id="ARBA00023157"/>
    </source>
</evidence>
<comment type="caution">
    <text evidence="4">The sequence shown here is derived from an EMBL/GenBank/DDBJ whole genome shotgun (WGS) entry which is preliminary data.</text>
</comment>
<dbReference type="GeneID" id="34575431"/>
<feature type="chain" id="PRO_5009519643" description="NOTCH1 EGF-like calcium-binding domain-containing protein" evidence="2">
    <location>
        <begin position="19"/>
        <end position="117"/>
    </location>
</feature>
<dbReference type="AlphaFoldDB" id="A0A1F5LJU2"/>
<dbReference type="STRING" id="1835702.A0A1F5LJU2"/>
<gene>
    <name evidence="4" type="ORF">PENARI_c007G00584</name>
</gene>
<protein>
    <recommendedName>
        <fullName evidence="3">NOTCH1 EGF-like calcium-binding domain-containing protein</fullName>
    </recommendedName>
</protein>
<dbReference type="Proteomes" id="UP000177622">
    <property type="component" value="Unassembled WGS sequence"/>
</dbReference>
<dbReference type="RefSeq" id="XP_022488921.1">
    <property type="nucleotide sequence ID" value="XM_022630697.1"/>
</dbReference>
<evidence type="ECO:0000313" key="4">
    <source>
        <dbReference type="EMBL" id="OGE53483.1"/>
    </source>
</evidence>
<organism evidence="4 5">
    <name type="scientific">Penicillium arizonense</name>
    <dbReference type="NCBI Taxonomy" id="1835702"/>
    <lineage>
        <taxon>Eukaryota</taxon>
        <taxon>Fungi</taxon>
        <taxon>Dikarya</taxon>
        <taxon>Ascomycota</taxon>
        <taxon>Pezizomycotina</taxon>
        <taxon>Eurotiomycetes</taxon>
        <taxon>Eurotiomycetidae</taxon>
        <taxon>Eurotiales</taxon>
        <taxon>Aspergillaceae</taxon>
        <taxon>Penicillium</taxon>
    </lineage>
</organism>
<name>A0A1F5LJU2_PENAI</name>
<dbReference type="Pfam" id="PF07645">
    <property type="entry name" value="EGF_CA"/>
    <property type="match status" value="1"/>
</dbReference>
<accession>A0A1F5LJU2</accession>
<evidence type="ECO:0000313" key="5">
    <source>
        <dbReference type="Proteomes" id="UP000177622"/>
    </source>
</evidence>
<proteinExistence type="predicted"/>
<feature type="domain" description="NOTCH1 EGF-like calcium-binding" evidence="3">
    <location>
        <begin position="33"/>
        <end position="65"/>
    </location>
</feature>
<sequence length="117" mass="12677">MHIFTLALIIGTASLVAANVKPPPPCGTCNPVSGKNRCDVTTSCINTGTSFHCACRAGYKASQNNNDVSRQFRLPMPNYEFLVFVPENTACNTLCNNPFGMPSELCNEVKLYNQCPA</sequence>
<feature type="signal peptide" evidence="2">
    <location>
        <begin position="1"/>
        <end position="18"/>
    </location>
</feature>
<dbReference type="SUPFAM" id="SSF57196">
    <property type="entry name" value="EGF/Laminin"/>
    <property type="match status" value="1"/>
</dbReference>
<reference evidence="4 5" key="1">
    <citation type="journal article" date="2016" name="Sci. Rep.">
        <title>Penicillium arizonense, a new, genome sequenced fungal species, reveals a high chemical diversity in secreted metabolites.</title>
        <authorList>
            <person name="Grijseels S."/>
            <person name="Nielsen J.C."/>
            <person name="Randelovic M."/>
            <person name="Nielsen J."/>
            <person name="Nielsen K.F."/>
            <person name="Workman M."/>
            <person name="Frisvad J.C."/>
        </authorList>
    </citation>
    <scope>NUCLEOTIDE SEQUENCE [LARGE SCALE GENOMIC DNA]</scope>
    <source>
        <strain evidence="4 5">CBS 141311</strain>
    </source>
</reference>
<dbReference type="OrthoDB" id="291007at2759"/>
<dbReference type="InterPro" id="IPR049883">
    <property type="entry name" value="NOTCH1_EGF-like"/>
</dbReference>
<dbReference type="Gene3D" id="2.10.25.10">
    <property type="entry name" value="Laminin"/>
    <property type="match status" value="1"/>
</dbReference>
<dbReference type="EMBL" id="LXJU01000007">
    <property type="protein sequence ID" value="OGE53483.1"/>
    <property type="molecule type" value="Genomic_DNA"/>
</dbReference>
<keyword evidence="5" id="KW-1185">Reference proteome</keyword>
<evidence type="ECO:0000259" key="3">
    <source>
        <dbReference type="Pfam" id="PF07645"/>
    </source>
</evidence>
<keyword evidence="2" id="KW-0732">Signal</keyword>
<keyword evidence="1" id="KW-1015">Disulfide bond</keyword>